<dbReference type="InterPro" id="IPR003660">
    <property type="entry name" value="HAMP_dom"/>
</dbReference>
<dbReference type="Pfam" id="PF00672">
    <property type="entry name" value="HAMP"/>
    <property type="match status" value="1"/>
</dbReference>
<dbReference type="Gene3D" id="3.30.450.20">
    <property type="entry name" value="PAS domain"/>
    <property type="match status" value="1"/>
</dbReference>
<dbReference type="Gene3D" id="6.10.340.10">
    <property type="match status" value="1"/>
</dbReference>
<evidence type="ECO:0000256" key="1">
    <source>
        <dbReference type="ARBA" id="ARBA00004429"/>
    </source>
</evidence>
<feature type="transmembrane region" description="Helical" evidence="10">
    <location>
        <begin position="195"/>
        <end position="214"/>
    </location>
</feature>
<feature type="transmembrane region" description="Helical" evidence="10">
    <location>
        <begin position="12"/>
        <end position="38"/>
    </location>
</feature>
<dbReference type="InterPro" id="IPR000727">
    <property type="entry name" value="T_SNARE_dom"/>
</dbReference>
<comment type="caution">
    <text evidence="14">The sequence shown here is derived from an EMBL/GenBank/DDBJ whole genome shotgun (WGS) entry which is preliminary data.</text>
</comment>
<evidence type="ECO:0000256" key="2">
    <source>
        <dbReference type="ARBA" id="ARBA00022475"/>
    </source>
</evidence>
<accession>A0ABS5IDE9</accession>
<dbReference type="Pfam" id="PF17200">
    <property type="entry name" value="sCache_2"/>
    <property type="match status" value="1"/>
</dbReference>
<dbReference type="EMBL" id="JAGTUF010000011">
    <property type="protein sequence ID" value="MBR9972457.1"/>
    <property type="molecule type" value="Genomic_DNA"/>
</dbReference>
<evidence type="ECO:0000256" key="8">
    <source>
        <dbReference type="ARBA" id="ARBA00029447"/>
    </source>
</evidence>
<keyword evidence="3" id="KW-0997">Cell inner membrane</keyword>
<dbReference type="InterPro" id="IPR004090">
    <property type="entry name" value="Chemotax_Me-accpt_rcpt"/>
</dbReference>
<keyword evidence="15" id="KW-1185">Reference proteome</keyword>
<evidence type="ECO:0000256" key="4">
    <source>
        <dbReference type="ARBA" id="ARBA00022692"/>
    </source>
</evidence>
<dbReference type="SMART" id="SM00283">
    <property type="entry name" value="MA"/>
    <property type="match status" value="1"/>
</dbReference>
<dbReference type="Gene3D" id="1.10.287.950">
    <property type="entry name" value="Methyl-accepting chemotaxis protein"/>
    <property type="match status" value="1"/>
</dbReference>
<gene>
    <name evidence="14" type="ORF">KEC16_12100</name>
</gene>
<dbReference type="RefSeq" id="WP_211549237.1">
    <property type="nucleotide sequence ID" value="NZ_JAGTUF010000011.1"/>
</dbReference>
<feature type="domain" description="Methyl-accepting transducer" evidence="11">
    <location>
        <begin position="302"/>
        <end position="538"/>
    </location>
</feature>
<dbReference type="PROSITE" id="PS50111">
    <property type="entry name" value="CHEMOTAXIS_TRANSDUC_2"/>
    <property type="match status" value="1"/>
</dbReference>
<evidence type="ECO:0000256" key="9">
    <source>
        <dbReference type="PROSITE-ProRule" id="PRU00284"/>
    </source>
</evidence>
<evidence type="ECO:0000313" key="15">
    <source>
        <dbReference type="Proteomes" id="UP000680714"/>
    </source>
</evidence>
<protein>
    <submittedName>
        <fullName evidence="14">Cache domain-containing protein</fullName>
    </submittedName>
</protein>
<evidence type="ECO:0000256" key="6">
    <source>
        <dbReference type="ARBA" id="ARBA00023136"/>
    </source>
</evidence>
<keyword evidence="2" id="KW-1003">Cell membrane</keyword>
<dbReference type="InterPro" id="IPR004089">
    <property type="entry name" value="MCPsignal_dom"/>
</dbReference>
<dbReference type="SMART" id="SM00304">
    <property type="entry name" value="HAMP"/>
    <property type="match status" value="2"/>
</dbReference>
<organism evidence="14 15">
    <name type="scientific">Magnetospirillum sulfuroxidans</name>
    <dbReference type="NCBI Taxonomy" id="611300"/>
    <lineage>
        <taxon>Bacteria</taxon>
        <taxon>Pseudomonadati</taxon>
        <taxon>Pseudomonadota</taxon>
        <taxon>Alphaproteobacteria</taxon>
        <taxon>Rhodospirillales</taxon>
        <taxon>Rhodospirillaceae</taxon>
        <taxon>Magnetospirillum</taxon>
    </lineage>
</organism>
<evidence type="ECO:0000259" key="12">
    <source>
        <dbReference type="PROSITE" id="PS50192"/>
    </source>
</evidence>
<dbReference type="PANTHER" id="PTHR32089:SF112">
    <property type="entry name" value="LYSOZYME-LIKE PROTEIN-RELATED"/>
    <property type="match status" value="1"/>
</dbReference>
<keyword evidence="5 10" id="KW-1133">Transmembrane helix</keyword>
<dbReference type="PROSITE" id="PS50885">
    <property type="entry name" value="HAMP"/>
    <property type="match status" value="1"/>
</dbReference>
<dbReference type="SMART" id="SM01049">
    <property type="entry name" value="Cache_2"/>
    <property type="match status" value="1"/>
</dbReference>
<evidence type="ECO:0000259" key="13">
    <source>
        <dbReference type="PROSITE" id="PS50885"/>
    </source>
</evidence>
<dbReference type="Proteomes" id="UP000680714">
    <property type="component" value="Unassembled WGS sequence"/>
</dbReference>
<sequence>MQKKSVFQSKTVLVPLIALAGLAAVGLLVLTIIAANFVKQEKLEAAIGKTRNLAEAARDIAGEFHARSKKGEFDEATAKKLAAAAIRGMRYAGSDYFFVYDFLGNTVALGPRPEREGKNFIDAQDANGFAYMPKMIELAKGKGGHVFYWFPKAGSDVPERKVSSVVGFEPWQWFVGTGIYLDDVDAAFRATLRDLALISLAILAVVLLIAWTIARSIAKPMRQLATVTGQISAGDYQVEVPAITRADEIGVLATAIAVLRDEAGAAARLRAEQEQMKAQTEAQRRQAMLDLADSFEASIQGVVEGMGGAVGVNDGAARGMADIAENARCDATSVAGAAEQVNANIQTVAAATEELSASIHEISGQVQHSTRIADDAVEKASQTNECIAGLSEAASRIGEVVKLISTIANQTNLLALNATIEAARAGDAGKGFAVVAGEVKSLATQTAKATSEITDQILAVQSATHDAVDAIRAIGQTIGSMSEVASAIAAAVEEQSAATKEISRNVNQAATGAQDVSQFITRLVTVTEEVGAHAAQVSDSSKSLNDQTDRLRGEVRHFLTTVRG</sequence>
<evidence type="ECO:0000256" key="7">
    <source>
        <dbReference type="ARBA" id="ARBA00023224"/>
    </source>
</evidence>
<dbReference type="SUPFAM" id="SSF58104">
    <property type="entry name" value="Methyl-accepting chemotaxis protein (MCP) signaling domain"/>
    <property type="match status" value="1"/>
</dbReference>
<dbReference type="PANTHER" id="PTHR32089">
    <property type="entry name" value="METHYL-ACCEPTING CHEMOTAXIS PROTEIN MCPB"/>
    <property type="match status" value="1"/>
</dbReference>
<keyword evidence="7 9" id="KW-0807">Transducer</keyword>
<comment type="subcellular location">
    <subcellularLocation>
        <location evidence="1">Cell inner membrane</location>
        <topology evidence="1">Multi-pass membrane protein</topology>
    </subcellularLocation>
</comment>
<dbReference type="Pfam" id="PF00015">
    <property type="entry name" value="MCPsignal"/>
    <property type="match status" value="1"/>
</dbReference>
<evidence type="ECO:0000259" key="11">
    <source>
        <dbReference type="PROSITE" id="PS50111"/>
    </source>
</evidence>
<evidence type="ECO:0000313" key="14">
    <source>
        <dbReference type="EMBL" id="MBR9972457.1"/>
    </source>
</evidence>
<name>A0ABS5IDE9_9PROT</name>
<dbReference type="InterPro" id="IPR033480">
    <property type="entry name" value="sCache_2"/>
</dbReference>
<dbReference type="CDD" id="cd06225">
    <property type="entry name" value="HAMP"/>
    <property type="match status" value="1"/>
</dbReference>
<dbReference type="PROSITE" id="PS50192">
    <property type="entry name" value="T_SNARE"/>
    <property type="match status" value="1"/>
</dbReference>
<evidence type="ECO:0000256" key="5">
    <source>
        <dbReference type="ARBA" id="ARBA00022989"/>
    </source>
</evidence>
<keyword evidence="6 10" id="KW-0472">Membrane</keyword>
<dbReference type="PRINTS" id="PR00260">
    <property type="entry name" value="CHEMTRNSDUCR"/>
</dbReference>
<comment type="similarity">
    <text evidence="8">Belongs to the methyl-accepting chemotaxis (MCP) protein family.</text>
</comment>
<evidence type="ECO:0000256" key="10">
    <source>
        <dbReference type="SAM" id="Phobius"/>
    </source>
</evidence>
<evidence type="ECO:0000256" key="3">
    <source>
        <dbReference type="ARBA" id="ARBA00022519"/>
    </source>
</evidence>
<reference evidence="14 15" key="1">
    <citation type="submission" date="2021-04" db="EMBL/GenBank/DDBJ databases">
        <title>Magnetospirillum sulfuroxidans sp. nov., a facultative chemolithoautotrophic sulfur-oxidizing alphaproteobacterium isolated from freshwater sediment and proposals for Paramagetospirillum gen. nov., and Magnetospirillaceae fam. nov.</title>
        <authorList>
            <person name="Koziaeva V."/>
            <person name="Geelhoed J.S."/>
            <person name="Sorokin D.Y."/>
            <person name="Grouzdev D.S."/>
        </authorList>
    </citation>
    <scope>NUCLEOTIDE SEQUENCE [LARGE SCALE GENOMIC DNA]</scope>
    <source>
        <strain evidence="14 15">J10</strain>
    </source>
</reference>
<feature type="domain" description="HAMP" evidence="13">
    <location>
        <begin position="215"/>
        <end position="268"/>
    </location>
</feature>
<keyword evidence="4 10" id="KW-0812">Transmembrane</keyword>
<proteinExistence type="inferred from homology"/>
<feature type="domain" description="T-SNARE coiled-coil homology" evidence="12">
    <location>
        <begin position="461"/>
        <end position="523"/>
    </location>
</feature>